<reference evidence="1" key="1">
    <citation type="submission" date="2021-02" db="EMBL/GenBank/DDBJ databases">
        <authorList>
            <consortium name="DOE Joint Genome Institute"/>
            <person name="Ahrendt S."/>
            <person name="Looney B.P."/>
            <person name="Miyauchi S."/>
            <person name="Morin E."/>
            <person name="Drula E."/>
            <person name="Courty P.E."/>
            <person name="Chicoki N."/>
            <person name="Fauchery L."/>
            <person name="Kohler A."/>
            <person name="Kuo A."/>
            <person name="Labutti K."/>
            <person name="Pangilinan J."/>
            <person name="Lipzen A."/>
            <person name="Riley R."/>
            <person name="Andreopoulos W."/>
            <person name="He G."/>
            <person name="Johnson J."/>
            <person name="Barry K.W."/>
            <person name="Grigoriev I.V."/>
            <person name="Nagy L."/>
            <person name="Hibbett D."/>
            <person name="Henrissat B."/>
            <person name="Matheny P.B."/>
            <person name="Labbe J."/>
            <person name="Martin F."/>
        </authorList>
    </citation>
    <scope>NUCLEOTIDE SEQUENCE</scope>
    <source>
        <strain evidence="1">EC-137</strain>
    </source>
</reference>
<reference evidence="1" key="2">
    <citation type="journal article" date="2022" name="New Phytol.">
        <title>Evolutionary transition to the ectomycorrhizal habit in the genomes of a hyperdiverse lineage of mushroom-forming fungi.</title>
        <authorList>
            <person name="Looney B."/>
            <person name="Miyauchi S."/>
            <person name="Morin E."/>
            <person name="Drula E."/>
            <person name="Courty P.E."/>
            <person name="Kohler A."/>
            <person name="Kuo A."/>
            <person name="LaButti K."/>
            <person name="Pangilinan J."/>
            <person name="Lipzen A."/>
            <person name="Riley R."/>
            <person name="Andreopoulos W."/>
            <person name="He G."/>
            <person name="Johnson J."/>
            <person name="Nolan M."/>
            <person name="Tritt A."/>
            <person name="Barry K.W."/>
            <person name="Grigoriev I.V."/>
            <person name="Nagy L.G."/>
            <person name="Hibbett D."/>
            <person name="Henrissat B."/>
            <person name="Matheny P.B."/>
            <person name="Labbe J."/>
            <person name="Martin F.M."/>
        </authorList>
    </citation>
    <scope>NUCLEOTIDE SEQUENCE</scope>
    <source>
        <strain evidence="1">EC-137</strain>
    </source>
</reference>
<evidence type="ECO:0000313" key="1">
    <source>
        <dbReference type="EMBL" id="KAI0031295.1"/>
    </source>
</evidence>
<dbReference type="Proteomes" id="UP000814128">
    <property type="component" value="Unassembled WGS sequence"/>
</dbReference>
<proteinExistence type="predicted"/>
<gene>
    <name evidence="1" type="ORF">K488DRAFT_52385</name>
</gene>
<evidence type="ECO:0000313" key="2">
    <source>
        <dbReference type="Proteomes" id="UP000814128"/>
    </source>
</evidence>
<comment type="caution">
    <text evidence="1">The sequence shown here is derived from an EMBL/GenBank/DDBJ whole genome shotgun (WGS) entry which is preliminary data.</text>
</comment>
<accession>A0ACB8QI48</accession>
<feature type="non-terminal residue" evidence="1">
    <location>
        <position position="1"/>
    </location>
</feature>
<keyword evidence="2" id="KW-1185">Reference proteome</keyword>
<name>A0ACB8QI48_9AGAM</name>
<sequence>KTLPQDTIDFAYRMFDAARDGNLDLLSAAVDAGLPPNLTNAQGNTLLMLAAYAGHATIVQMLLAKGADPNRMNDKDQSPVAGAVFKGHDAVVRVLMGAGADPRAGMPNAIQSARMFKRDAMIEVLGAQEKEGMDVPVMVGPPA</sequence>
<dbReference type="EMBL" id="MU273585">
    <property type="protein sequence ID" value="KAI0031295.1"/>
    <property type="molecule type" value="Genomic_DNA"/>
</dbReference>
<organism evidence="1 2">
    <name type="scientific">Vararia minispora EC-137</name>
    <dbReference type="NCBI Taxonomy" id="1314806"/>
    <lineage>
        <taxon>Eukaryota</taxon>
        <taxon>Fungi</taxon>
        <taxon>Dikarya</taxon>
        <taxon>Basidiomycota</taxon>
        <taxon>Agaricomycotina</taxon>
        <taxon>Agaricomycetes</taxon>
        <taxon>Russulales</taxon>
        <taxon>Lachnocladiaceae</taxon>
        <taxon>Vararia</taxon>
    </lineage>
</organism>
<protein>
    <submittedName>
        <fullName evidence="1">Ankyrin</fullName>
    </submittedName>
</protein>